<comment type="caution">
    <text evidence="1">The sequence shown here is derived from an EMBL/GenBank/DDBJ whole genome shotgun (WGS) entry which is preliminary data.</text>
</comment>
<keyword evidence="2" id="KW-1185">Reference proteome</keyword>
<dbReference type="Proteomes" id="UP000593565">
    <property type="component" value="Unassembled WGS sequence"/>
</dbReference>
<proteinExistence type="predicted"/>
<evidence type="ECO:0000313" key="2">
    <source>
        <dbReference type="Proteomes" id="UP000593565"/>
    </source>
</evidence>
<protein>
    <submittedName>
        <fullName evidence="1">Uncharacterized protein</fullName>
    </submittedName>
</protein>
<accession>A0A7J6AI65</accession>
<dbReference type="EMBL" id="JAAGNN010000012">
    <property type="protein sequence ID" value="KAF4082416.1"/>
    <property type="molecule type" value="Genomic_DNA"/>
</dbReference>
<organism evidence="1 2">
    <name type="scientific">Ameiurus melas</name>
    <name type="common">Black bullhead</name>
    <name type="synonym">Silurus melas</name>
    <dbReference type="NCBI Taxonomy" id="219545"/>
    <lineage>
        <taxon>Eukaryota</taxon>
        <taxon>Metazoa</taxon>
        <taxon>Chordata</taxon>
        <taxon>Craniata</taxon>
        <taxon>Vertebrata</taxon>
        <taxon>Euteleostomi</taxon>
        <taxon>Actinopterygii</taxon>
        <taxon>Neopterygii</taxon>
        <taxon>Teleostei</taxon>
        <taxon>Ostariophysi</taxon>
        <taxon>Siluriformes</taxon>
        <taxon>Ictaluridae</taxon>
        <taxon>Ameiurus</taxon>
    </lineage>
</organism>
<evidence type="ECO:0000313" key="1">
    <source>
        <dbReference type="EMBL" id="KAF4082416.1"/>
    </source>
</evidence>
<gene>
    <name evidence="1" type="ORF">AMELA_G00151640</name>
</gene>
<dbReference type="AlphaFoldDB" id="A0A7J6AI65"/>
<name>A0A7J6AI65_AMEME</name>
<reference evidence="1 2" key="1">
    <citation type="submission" date="2020-02" db="EMBL/GenBank/DDBJ databases">
        <title>A chromosome-scale genome assembly of the black bullhead catfish (Ameiurus melas).</title>
        <authorList>
            <person name="Wen M."/>
            <person name="Zham M."/>
            <person name="Cabau C."/>
            <person name="Klopp C."/>
            <person name="Donnadieu C."/>
            <person name="Roques C."/>
            <person name="Bouchez O."/>
            <person name="Lampietro C."/>
            <person name="Jouanno E."/>
            <person name="Herpin A."/>
            <person name="Louis A."/>
            <person name="Berthelot C."/>
            <person name="Parey E."/>
            <person name="Roest-Crollius H."/>
            <person name="Braasch I."/>
            <person name="Postlethwait J."/>
            <person name="Robinson-Rechavi M."/>
            <person name="Echchiki A."/>
            <person name="Begum T."/>
            <person name="Montfort J."/>
            <person name="Schartl M."/>
            <person name="Bobe J."/>
            <person name="Guiguen Y."/>
        </authorList>
    </citation>
    <scope>NUCLEOTIDE SEQUENCE [LARGE SCALE GENOMIC DNA]</scope>
    <source>
        <strain evidence="1">M_S1</strain>
        <tissue evidence="1">Blood</tissue>
    </source>
</reference>
<sequence length="111" mass="12125">MVSLILTSESAQTEDNTLFDDQGEGKGRIQIKKVLKEMGGKEKKILNSAKYQVSDMSDAESKDSKCGLSDAVSSPLPHPAYLSNHASVDGEGYLTVLCLVFLRYVPEEVNE</sequence>